<name>A0A4Y2N8D2_ARAVE</name>
<reference evidence="13 14" key="1">
    <citation type="journal article" date="2019" name="Sci. Rep.">
        <title>Orb-weaving spider Araneus ventricosus genome elucidates the spidroin gene catalogue.</title>
        <authorList>
            <person name="Kono N."/>
            <person name="Nakamura H."/>
            <person name="Ohtoshi R."/>
            <person name="Moran D.A.P."/>
            <person name="Shinohara A."/>
            <person name="Yoshida Y."/>
            <person name="Fujiwara M."/>
            <person name="Mori M."/>
            <person name="Tomita M."/>
            <person name="Arakawa K."/>
        </authorList>
    </citation>
    <scope>NUCLEOTIDE SEQUENCE [LARGE SCALE GENOMIC DNA]</scope>
</reference>
<evidence type="ECO:0000256" key="10">
    <source>
        <dbReference type="ARBA" id="ARBA00030857"/>
    </source>
</evidence>
<dbReference type="EMBL" id="BGPR01008733">
    <property type="protein sequence ID" value="GBN35688.1"/>
    <property type="molecule type" value="Genomic_DNA"/>
</dbReference>
<dbReference type="PANTHER" id="PTHR43206:SF1">
    <property type="entry name" value="4-AMINOBUTYRATE AMINOTRANSFERASE, MITOCHONDRIAL"/>
    <property type="match status" value="1"/>
</dbReference>
<comment type="cofactor">
    <cofactor evidence="1">
        <name>pyridoxal 5'-phosphate</name>
        <dbReference type="ChEBI" id="CHEBI:597326"/>
    </cofactor>
</comment>
<dbReference type="PIRSF" id="PIRSF000521">
    <property type="entry name" value="Transaminase_4ab_Lys_Orn"/>
    <property type="match status" value="1"/>
</dbReference>
<dbReference type="Gene3D" id="3.40.640.10">
    <property type="entry name" value="Type I PLP-dependent aspartate aminotransferase-like (Major domain)"/>
    <property type="match status" value="1"/>
</dbReference>
<evidence type="ECO:0000256" key="3">
    <source>
        <dbReference type="ARBA" id="ARBA00012876"/>
    </source>
</evidence>
<dbReference type="EC" id="2.6.1.22" evidence="3"/>
<sequence>MAVSFALSGSRCASNCLLKQNVIGKCKSAVNCRQFSLSTTCQATGEPEGPRVVTQEIPGPKSTALKNELNSLQNNAAVQMFINYGKSVGNYLVDADDNIFLDVYNQISSMPLGYNHPALIQAVKNPDNMQAFVNRPALGVLPPNDFVEKLNTSLMSIAPPGLKEIQTMACGSCSNENAFKAVCFWYQNKQRGGKPATEQELRSCMVNEAPGAANLSILSFMGGFHGRTFGALACTHSKPIHKLDVPSFDWPIADFPKYKYPLEQFQKENAAEDSKSLAQVEDLIDRYQKKRPVAGLIVEPIQAEGGDNHASDSYFRKLRKLCLDKGVAFICDEVQTGGGPTGKFWAHEYWGLEVPPDVVTFSKKMLTGGYFYRDEFRPEQGYRVFNTWLGDPSKMVLLQEVIKVIKERNLVKNMEITGAHLLKGFKDLQSKHVGKILNARGRGTFAAIDFASPEARDKAVKCLHKRGIHCGGSGTKTLRVRTALIFEPKHADIFLDRLNQVLKDDF</sequence>
<dbReference type="SUPFAM" id="SSF53383">
    <property type="entry name" value="PLP-dependent transferases"/>
    <property type="match status" value="1"/>
</dbReference>
<organism evidence="13 14">
    <name type="scientific">Araneus ventricosus</name>
    <name type="common">Orbweaver spider</name>
    <name type="synonym">Epeira ventricosa</name>
    <dbReference type="NCBI Taxonomy" id="182803"/>
    <lineage>
        <taxon>Eukaryota</taxon>
        <taxon>Metazoa</taxon>
        <taxon>Ecdysozoa</taxon>
        <taxon>Arthropoda</taxon>
        <taxon>Chelicerata</taxon>
        <taxon>Arachnida</taxon>
        <taxon>Araneae</taxon>
        <taxon>Araneomorphae</taxon>
        <taxon>Entelegynae</taxon>
        <taxon>Araneoidea</taxon>
        <taxon>Araneidae</taxon>
        <taxon>Araneus</taxon>
    </lineage>
</organism>
<dbReference type="InterPro" id="IPR015424">
    <property type="entry name" value="PyrdxlP-dep_Trfase"/>
</dbReference>
<evidence type="ECO:0000256" key="6">
    <source>
        <dbReference type="ARBA" id="ARBA00022679"/>
    </source>
</evidence>
<dbReference type="Pfam" id="PF00202">
    <property type="entry name" value="Aminotran_3"/>
    <property type="match status" value="1"/>
</dbReference>
<keyword evidence="7 12" id="KW-0663">Pyridoxal phosphate</keyword>
<evidence type="ECO:0000256" key="4">
    <source>
        <dbReference type="ARBA" id="ARBA00012912"/>
    </source>
</evidence>
<dbReference type="GO" id="GO:0005739">
    <property type="term" value="C:mitochondrion"/>
    <property type="evidence" value="ECO:0007669"/>
    <property type="project" value="TreeGrafter"/>
</dbReference>
<dbReference type="InterPro" id="IPR005814">
    <property type="entry name" value="Aminotrans_3"/>
</dbReference>
<dbReference type="InterPro" id="IPR015421">
    <property type="entry name" value="PyrdxlP-dep_Trfase_major"/>
</dbReference>
<dbReference type="OrthoDB" id="5419315at2759"/>
<dbReference type="GO" id="GO:0030170">
    <property type="term" value="F:pyridoxal phosphate binding"/>
    <property type="evidence" value="ECO:0007669"/>
    <property type="project" value="InterPro"/>
</dbReference>
<dbReference type="EC" id="2.6.1.19" evidence="4"/>
<dbReference type="FunFam" id="3.40.640.10:FF:000029">
    <property type="entry name" value="4-aminobutyrate aminotransferase, mitochondrial"/>
    <property type="match status" value="1"/>
</dbReference>
<dbReference type="CDD" id="cd00610">
    <property type="entry name" value="OAT_like"/>
    <property type="match status" value="1"/>
</dbReference>
<comment type="caution">
    <text evidence="13">The sequence shown here is derived from an EMBL/GenBank/DDBJ whole genome shotgun (WGS) entry which is preliminary data.</text>
</comment>
<dbReference type="InterPro" id="IPR015422">
    <property type="entry name" value="PyrdxlP-dep_Trfase_small"/>
</dbReference>
<dbReference type="GO" id="GO:0009450">
    <property type="term" value="P:gamma-aminobutyric acid catabolic process"/>
    <property type="evidence" value="ECO:0007669"/>
    <property type="project" value="TreeGrafter"/>
</dbReference>
<evidence type="ECO:0000313" key="14">
    <source>
        <dbReference type="Proteomes" id="UP000499080"/>
    </source>
</evidence>
<dbReference type="Gene3D" id="3.90.1150.10">
    <property type="entry name" value="Aspartate Aminotransferase, domain 1"/>
    <property type="match status" value="1"/>
</dbReference>
<comment type="similarity">
    <text evidence="2 12">Belongs to the class-III pyridoxal-phosphate-dependent aminotransferase family.</text>
</comment>
<dbReference type="AlphaFoldDB" id="A0A4Y2N8D2"/>
<dbReference type="NCBIfam" id="TIGR00699">
    <property type="entry name" value="GABAtrns_euk"/>
    <property type="match status" value="1"/>
</dbReference>
<keyword evidence="5 13" id="KW-0032">Aminotransferase</keyword>
<dbReference type="Proteomes" id="UP000499080">
    <property type="component" value="Unassembled WGS sequence"/>
</dbReference>
<evidence type="ECO:0000313" key="13">
    <source>
        <dbReference type="EMBL" id="GBN35688.1"/>
    </source>
</evidence>
<evidence type="ECO:0000256" key="1">
    <source>
        <dbReference type="ARBA" id="ARBA00001933"/>
    </source>
</evidence>
<evidence type="ECO:0000256" key="5">
    <source>
        <dbReference type="ARBA" id="ARBA00022576"/>
    </source>
</evidence>
<accession>A0A4Y2N8D2</accession>
<protein>
    <recommendedName>
        <fullName evidence="10">(S)-3-amino-2-methylpropionate transaminase</fullName>
        <ecNumber evidence="4">2.6.1.19</ecNumber>
        <ecNumber evidence="3">2.6.1.22</ecNumber>
    </recommendedName>
    <alternativeName>
        <fullName evidence="11">GABA aminotransferase</fullName>
    </alternativeName>
    <alternativeName>
        <fullName evidence="9">Gamma-amino-N-butyrate transaminase</fullName>
    </alternativeName>
    <alternativeName>
        <fullName evidence="8">L-AIBAT</fullName>
    </alternativeName>
</protein>
<evidence type="ECO:0000256" key="2">
    <source>
        <dbReference type="ARBA" id="ARBA00008954"/>
    </source>
</evidence>
<proteinExistence type="inferred from homology"/>
<evidence type="ECO:0000256" key="11">
    <source>
        <dbReference type="ARBA" id="ARBA00031787"/>
    </source>
</evidence>
<dbReference type="GO" id="GO:0034386">
    <property type="term" value="F:4-aminobutyrate:2-oxoglutarate transaminase activity"/>
    <property type="evidence" value="ECO:0007669"/>
    <property type="project" value="UniProtKB-EC"/>
</dbReference>
<evidence type="ECO:0000256" key="9">
    <source>
        <dbReference type="ARBA" id="ARBA00030204"/>
    </source>
</evidence>
<keyword evidence="6 13" id="KW-0808">Transferase</keyword>
<dbReference type="InterPro" id="IPR004631">
    <property type="entry name" value="4NH2But_aminotransferase_euk"/>
</dbReference>
<keyword evidence="14" id="KW-1185">Reference proteome</keyword>
<dbReference type="GO" id="GO:0047298">
    <property type="term" value="F:(S)-3-amino-2-methylpropionate transaminase activity"/>
    <property type="evidence" value="ECO:0007669"/>
    <property type="project" value="UniProtKB-EC"/>
</dbReference>
<gene>
    <name evidence="13" type="primary">ABAT</name>
    <name evidence="13" type="ORF">AVEN_236262_1</name>
</gene>
<evidence type="ECO:0000256" key="7">
    <source>
        <dbReference type="ARBA" id="ARBA00022898"/>
    </source>
</evidence>
<dbReference type="PANTHER" id="PTHR43206">
    <property type="entry name" value="AMINOTRANSFERASE"/>
    <property type="match status" value="1"/>
</dbReference>
<evidence type="ECO:0000256" key="12">
    <source>
        <dbReference type="RuleBase" id="RU003560"/>
    </source>
</evidence>
<evidence type="ECO:0000256" key="8">
    <source>
        <dbReference type="ARBA" id="ARBA00029760"/>
    </source>
</evidence>